<gene>
    <name evidence="1" type="ORF">D3878_14600</name>
</gene>
<evidence type="ECO:0000313" key="2">
    <source>
        <dbReference type="Proteomes" id="UP000266327"/>
    </source>
</evidence>
<accession>A0A3A3G2F9</accession>
<protein>
    <submittedName>
        <fullName evidence="1">Uncharacterized protein</fullName>
    </submittedName>
</protein>
<proteinExistence type="predicted"/>
<organism evidence="1 2">
    <name type="scientific">Noviherbaspirillum sedimenti</name>
    <dbReference type="NCBI Taxonomy" id="2320865"/>
    <lineage>
        <taxon>Bacteria</taxon>
        <taxon>Pseudomonadati</taxon>
        <taxon>Pseudomonadota</taxon>
        <taxon>Betaproteobacteria</taxon>
        <taxon>Burkholderiales</taxon>
        <taxon>Oxalobacteraceae</taxon>
        <taxon>Noviherbaspirillum</taxon>
    </lineage>
</organism>
<dbReference type="Proteomes" id="UP000266327">
    <property type="component" value="Unassembled WGS sequence"/>
</dbReference>
<evidence type="ECO:0000313" key="1">
    <source>
        <dbReference type="EMBL" id="RJG02653.1"/>
    </source>
</evidence>
<comment type="caution">
    <text evidence="1">The sequence shown here is derived from an EMBL/GenBank/DDBJ whole genome shotgun (WGS) entry which is preliminary data.</text>
</comment>
<dbReference type="EMBL" id="QYUQ01000002">
    <property type="protein sequence ID" value="RJG02653.1"/>
    <property type="molecule type" value="Genomic_DNA"/>
</dbReference>
<name>A0A3A3G2F9_9BURK</name>
<reference evidence="2" key="1">
    <citation type="submission" date="2018-09" db="EMBL/GenBank/DDBJ databases">
        <authorList>
            <person name="Zhu H."/>
        </authorList>
    </citation>
    <scope>NUCLEOTIDE SEQUENCE [LARGE SCALE GENOMIC DNA]</scope>
    <source>
        <strain evidence="2">K1S02-23</strain>
    </source>
</reference>
<sequence length="114" mass="12863">MARFILAALSNPVNGKENECGDWYDQTHIPDMLEVPGVLSAQRFQLLRLAPSKTFHQRYLCLYNFEAENEESAKAIIEILNKQNLPLSTALAVETVALAVYKATGPEQWNEILK</sequence>
<dbReference type="AlphaFoldDB" id="A0A3A3G2F9"/>
<keyword evidence="2" id="KW-1185">Reference proteome</keyword>
<dbReference type="RefSeq" id="WP_119786156.1">
    <property type="nucleotide sequence ID" value="NZ_QYUQ01000002.1"/>
</dbReference>
<dbReference type="OrthoDB" id="6537357at2"/>